<proteinExistence type="predicted"/>
<dbReference type="EMBL" id="JAIRAU010000011">
    <property type="protein sequence ID" value="MBZ5710071.1"/>
    <property type="molecule type" value="Genomic_DNA"/>
</dbReference>
<evidence type="ECO:0000259" key="7">
    <source>
        <dbReference type="PROSITE" id="PS50011"/>
    </source>
</evidence>
<evidence type="ECO:0000256" key="1">
    <source>
        <dbReference type="ARBA" id="ARBA00022679"/>
    </source>
</evidence>
<dbReference type="InterPro" id="IPR019734">
    <property type="entry name" value="TPR_rpt"/>
</dbReference>
<dbReference type="InterPro" id="IPR011990">
    <property type="entry name" value="TPR-like_helical_dom_sf"/>
</dbReference>
<organism evidence="8 9">
    <name type="scientific">Nannocystis pusilla</name>
    <dbReference type="NCBI Taxonomy" id="889268"/>
    <lineage>
        <taxon>Bacteria</taxon>
        <taxon>Pseudomonadati</taxon>
        <taxon>Myxococcota</taxon>
        <taxon>Polyangia</taxon>
        <taxon>Nannocystales</taxon>
        <taxon>Nannocystaceae</taxon>
        <taxon>Nannocystis</taxon>
    </lineage>
</organism>
<dbReference type="InterPro" id="IPR000719">
    <property type="entry name" value="Prot_kinase_dom"/>
</dbReference>
<dbReference type="CDD" id="cd14014">
    <property type="entry name" value="STKc_PknB_like"/>
    <property type="match status" value="1"/>
</dbReference>
<gene>
    <name evidence="8" type="ORF">K7C98_12475</name>
</gene>
<keyword evidence="3" id="KW-0418">Kinase</keyword>
<evidence type="ECO:0000256" key="5">
    <source>
        <dbReference type="PROSITE-ProRule" id="PRU00339"/>
    </source>
</evidence>
<dbReference type="PANTHER" id="PTHR43289">
    <property type="entry name" value="MITOGEN-ACTIVATED PROTEIN KINASE KINASE KINASE 20-RELATED"/>
    <property type="match status" value="1"/>
</dbReference>
<dbReference type="SMART" id="SM00028">
    <property type="entry name" value="TPR"/>
    <property type="match status" value="7"/>
</dbReference>
<dbReference type="Pfam" id="PF13432">
    <property type="entry name" value="TPR_16"/>
    <property type="match status" value="1"/>
</dbReference>
<dbReference type="SUPFAM" id="SSF56112">
    <property type="entry name" value="Protein kinase-like (PK-like)"/>
    <property type="match status" value="1"/>
</dbReference>
<keyword evidence="4" id="KW-0067">ATP-binding</keyword>
<dbReference type="InterPro" id="IPR011009">
    <property type="entry name" value="Kinase-like_dom_sf"/>
</dbReference>
<dbReference type="Proteomes" id="UP001139031">
    <property type="component" value="Unassembled WGS sequence"/>
</dbReference>
<evidence type="ECO:0000256" key="2">
    <source>
        <dbReference type="ARBA" id="ARBA00022741"/>
    </source>
</evidence>
<accession>A0ABS7TPT0</accession>
<dbReference type="PROSITE" id="PS50005">
    <property type="entry name" value="TPR"/>
    <property type="match status" value="1"/>
</dbReference>
<evidence type="ECO:0000256" key="6">
    <source>
        <dbReference type="SAM" id="MobiDB-lite"/>
    </source>
</evidence>
<protein>
    <submittedName>
        <fullName evidence="8">Tetratricopeptide repeat protein</fullName>
    </submittedName>
</protein>
<dbReference type="Gene3D" id="1.10.510.10">
    <property type="entry name" value="Transferase(Phosphotransferase) domain 1"/>
    <property type="match status" value="1"/>
</dbReference>
<dbReference type="Gene3D" id="1.25.40.10">
    <property type="entry name" value="Tetratricopeptide repeat domain"/>
    <property type="match status" value="3"/>
</dbReference>
<evidence type="ECO:0000256" key="3">
    <source>
        <dbReference type="ARBA" id="ARBA00022777"/>
    </source>
</evidence>
<keyword evidence="9" id="KW-1185">Reference proteome</keyword>
<reference evidence="8" key="1">
    <citation type="submission" date="2021-08" db="EMBL/GenBank/DDBJ databases">
        <authorList>
            <person name="Stevens D.C."/>
        </authorList>
    </citation>
    <scope>NUCLEOTIDE SEQUENCE</scope>
    <source>
        <strain evidence="8">DSM 53165</strain>
    </source>
</reference>
<dbReference type="Pfam" id="PF13374">
    <property type="entry name" value="TPR_10"/>
    <property type="match status" value="1"/>
</dbReference>
<sequence length="940" mass="104188">MLDIPATDPPLPHPVDDEETDRITVKFAAQLTGDALDSSGDGLRIDRYINAEVRARGGMGRVFVAYDPGLDRTVALKALPVGLLPHEPGADTPRREGMALAHIDHSNVVRVLELVEHRGLACLVLEHVDGPHLGDWLKAPRDFRDILHKFIQAGEGLAAVHRAGLVHRDFKPANAVVGPGGVVKLIDFGLAVRPESRRPDDPDDRPGTPRYMAPEQIDGRQVDARCDQFSFCVALYEALFRAHPYLSRDDTPNADQNPNAFDADAEQASRATIFDQILVGAPRRPERVPPGLPPNVVPALLRGLSPAPEDRFDCMDPLLAELRRDPRRSRRRAFLGIAGVLAFTTGMYAALRPERCPPQDEYEAQIWDDRMRAQVKANLSAFGDGPGKALNAAVTGLATAQHNACKEDARGQVRETDDVRDECFQLRKGELATLIQQIERSDQKHISELLKNLKDLPPVSSCDDFIRLRFNCAESGFSAQARIDSTTALLVGDTDRALARAKDALREAESSGTMGSRARANILLGRIAYARGDKPRALHHLTQAIDLAEHNACLTATAEAYHWFVKLAAFEEQIPLSRAEWYSQYHRYRISDGDRAAQANVLNNRALLAERRIGDLPRAERLLREAIKLRQPESDQTAEQADSYLNLSSVLYKLERYDEALDALAKADTRRSTAVGPEHPDHAKHLRNRGLIAMSLGDAARGLGHLKDALERAKKGLDASAPYLGEYYATLVMAYDHVGDFKSAVKAAEGAVYVYTDENERSEAFQNLAQALLAAERFAEALPALDESERLLGAAEHRAERRGSIALKRGEALRGLGRHQDAERHARQSLVFFDEAGLTPDHLLRANANLVLGETLNDQRRWREAILPFEQAVAIWGWRDNGFDLLPYAWTGLAESLVHLPGREDEARRVVDEARRSLSVIDDAGERHSLEQRLAACRLR</sequence>
<feature type="region of interest" description="Disordered" evidence="6">
    <location>
        <begin position="194"/>
        <end position="213"/>
    </location>
</feature>
<dbReference type="PROSITE" id="PS50011">
    <property type="entry name" value="PROTEIN_KINASE_DOM"/>
    <property type="match status" value="1"/>
</dbReference>
<name>A0ABS7TPT0_9BACT</name>
<keyword evidence="2" id="KW-0547">Nucleotide-binding</keyword>
<evidence type="ECO:0000313" key="9">
    <source>
        <dbReference type="Proteomes" id="UP001139031"/>
    </source>
</evidence>
<evidence type="ECO:0000313" key="8">
    <source>
        <dbReference type="EMBL" id="MBZ5710071.1"/>
    </source>
</evidence>
<dbReference type="RefSeq" id="WP_224191842.1">
    <property type="nucleotide sequence ID" value="NZ_JAIRAU010000011.1"/>
</dbReference>
<dbReference type="Gene3D" id="3.30.200.20">
    <property type="entry name" value="Phosphorylase Kinase, domain 1"/>
    <property type="match status" value="1"/>
</dbReference>
<dbReference type="SUPFAM" id="SSF48452">
    <property type="entry name" value="TPR-like"/>
    <property type="match status" value="2"/>
</dbReference>
<comment type="caution">
    <text evidence="8">The sequence shown here is derived from an EMBL/GenBank/DDBJ whole genome shotgun (WGS) entry which is preliminary data.</text>
</comment>
<keyword evidence="1" id="KW-0808">Transferase</keyword>
<feature type="repeat" description="TPR" evidence="5">
    <location>
        <begin position="518"/>
        <end position="551"/>
    </location>
</feature>
<dbReference type="Pfam" id="PF13424">
    <property type="entry name" value="TPR_12"/>
    <property type="match status" value="1"/>
</dbReference>
<keyword evidence="5" id="KW-0802">TPR repeat</keyword>
<feature type="domain" description="Protein kinase" evidence="7">
    <location>
        <begin position="48"/>
        <end position="335"/>
    </location>
</feature>
<feature type="compositionally biased region" description="Basic and acidic residues" evidence="6">
    <location>
        <begin position="194"/>
        <end position="207"/>
    </location>
</feature>
<dbReference type="PANTHER" id="PTHR43289:SF6">
    <property type="entry name" value="SERINE_THREONINE-PROTEIN KINASE NEKL-3"/>
    <property type="match status" value="1"/>
</dbReference>
<evidence type="ECO:0000256" key="4">
    <source>
        <dbReference type="ARBA" id="ARBA00022840"/>
    </source>
</evidence>
<dbReference type="Pfam" id="PF00069">
    <property type="entry name" value="Pkinase"/>
    <property type="match status" value="1"/>
</dbReference>